<dbReference type="HOGENOM" id="CLU_992494_0_0_2"/>
<evidence type="ECO:0000256" key="1">
    <source>
        <dbReference type="SAM" id="MobiDB-lite"/>
    </source>
</evidence>
<evidence type="ECO:0000313" key="3">
    <source>
        <dbReference type="Proteomes" id="UP000007954"/>
    </source>
</evidence>
<dbReference type="AlphaFoldDB" id="G0LKS3"/>
<reference evidence="2 3" key="1">
    <citation type="journal article" date="2011" name="PLoS ONE">
        <title>Haloquadratum walsbyi: limited diversity in a global pond.</title>
        <authorList>
            <person name="Dyall-Smith M."/>
            <person name="Pfeiffer F."/>
            <person name="Klee K."/>
            <person name="Palm P."/>
            <person name="Gross K."/>
            <person name="Schuster S.C."/>
            <person name="Rampp M."/>
            <person name="Oesterhelt D."/>
        </authorList>
    </citation>
    <scope>NUCLEOTIDE SEQUENCE [LARGE SCALE GENOMIC DNA]</scope>
    <source>
        <strain evidence="3">DSM 16854 / JCM 12705 / C23</strain>
    </source>
</reference>
<name>G0LKS3_HALWC</name>
<sequence length="280" mass="30546">MPPNEHACRRRQFLKTSVIMAVGVSGCLSDNSGSPADSATRSPETQPITSQTSDGNEPVNIVSLSVTDYIVYALAGVHPHVHRRKDKQYLTLSVNSALSRDTIQNQLRVNIDGESVPLAESQPVRWRNETIDIAFAVSKTETFDSGYILYDQKKRQSLSKTMLTRLNTPPVFEVSELSVSPRELRAGTQREVTVSFTLTNTGDGRGTFGASLSGNFTSGSQTVTATLDSDSERNVTQNIRVIGRNDTVTIRLDWGVDEWMADISIIGTPIGSQTSTPAPK</sequence>
<accession>G0LKS3</accession>
<feature type="compositionally biased region" description="Polar residues" evidence="1">
    <location>
        <begin position="31"/>
        <end position="55"/>
    </location>
</feature>
<gene>
    <name evidence="2" type="ordered locus">Hqrw_2130</name>
</gene>
<dbReference type="EMBL" id="FR746099">
    <property type="protein sequence ID" value="CCC40031.1"/>
    <property type="molecule type" value="Genomic_DNA"/>
</dbReference>
<evidence type="ECO:0000313" key="2">
    <source>
        <dbReference type="EMBL" id="CCC40031.1"/>
    </source>
</evidence>
<dbReference type="Proteomes" id="UP000007954">
    <property type="component" value="Chromosome"/>
</dbReference>
<proteinExistence type="predicted"/>
<organism evidence="2 3">
    <name type="scientific">Haloquadratum walsbyi (strain DSM 16854 / JCM 12705 / C23)</name>
    <dbReference type="NCBI Taxonomy" id="768065"/>
    <lineage>
        <taxon>Archaea</taxon>
        <taxon>Methanobacteriati</taxon>
        <taxon>Methanobacteriota</taxon>
        <taxon>Stenosarchaea group</taxon>
        <taxon>Halobacteria</taxon>
        <taxon>Halobacteriales</taxon>
        <taxon>Haloferacaceae</taxon>
        <taxon>Haloquadratum</taxon>
    </lineage>
</organism>
<feature type="region of interest" description="Disordered" evidence="1">
    <location>
        <begin position="31"/>
        <end position="57"/>
    </location>
</feature>
<dbReference type="KEGG" id="hwc:Hqrw_2130"/>
<protein>
    <submittedName>
        <fullName evidence="2">Uncharacterized protein</fullName>
    </submittedName>
</protein>